<dbReference type="PROSITE" id="PS50883">
    <property type="entry name" value="EAL"/>
    <property type="match status" value="1"/>
</dbReference>
<dbReference type="SUPFAM" id="SSF55073">
    <property type="entry name" value="Nucleotide cyclase"/>
    <property type="match status" value="1"/>
</dbReference>
<dbReference type="InterPro" id="IPR000160">
    <property type="entry name" value="GGDEF_dom"/>
</dbReference>
<evidence type="ECO:0000259" key="3">
    <source>
        <dbReference type="PROSITE" id="PS50887"/>
    </source>
</evidence>
<keyword evidence="6" id="KW-1185">Reference proteome</keyword>
<dbReference type="InterPro" id="IPR035965">
    <property type="entry name" value="PAS-like_dom_sf"/>
</dbReference>
<feature type="transmembrane region" description="Helical" evidence="1">
    <location>
        <begin position="207"/>
        <end position="230"/>
    </location>
</feature>
<feature type="domain" description="GGDEF" evidence="3">
    <location>
        <begin position="395"/>
        <end position="525"/>
    </location>
</feature>
<dbReference type="PROSITE" id="PS50887">
    <property type="entry name" value="GGDEF"/>
    <property type="match status" value="1"/>
</dbReference>
<dbReference type="InterPro" id="IPR035919">
    <property type="entry name" value="EAL_sf"/>
</dbReference>
<proteinExistence type="predicted"/>
<feature type="transmembrane region" description="Helical" evidence="1">
    <location>
        <begin position="47"/>
        <end position="72"/>
    </location>
</feature>
<dbReference type="PANTHER" id="PTHR44757:SF2">
    <property type="entry name" value="BIOFILM ARCHITECTURE MAINTENANCE PROTEIN MBAA"/>
    <property type="match status" value="1"/>
</dbReference>
<comment type="caution">
    <text evidence="5">The sequence shown here is derived from an EMBL/GenBank/DDBJ whole genome shotgun (WGS) entry which is preliminary data.</text>
</comment>
<dbReference type="EMBL" id="VZDO01000019">
    <property type="protein sequence ID" value="KAB0677074.1"/>
    <property type="molecule type" value="Genomic_DNA"/>
</dbReference>
<protein>
    <submittedName>
        <fullName evidence="5">EAL domain-containing protein</fullName>
    </submittedName>
</protein>
<gene>
    <name evidence="5" type="ORF">F6X38_19635</name>
</gene>
<dbReference type="Gene3D" id="3.20.20.450">
    <property type="entry name" value="EAL domain"/>
    <property type="match status" value="1"/>
</dbReference>
<dbReference type="PANTHER" id="PTHR44757">
    <property type="entry name" value="DIGUANYLATE CYCLASE DGCP"/>
    <property type="match status" value="1"/>
</dbReference>
<dbReference type="PROSITE" id="PS50924">
    <property type="entry name" value="MHYT"/>
    <property type="match status" value="1"/>
</dbReference>
<dbReference type="InterPro" id="IPR005330">
    <property type="entry name" value="MHYT_dom"/>
</dbReference>
<dbReference type="CDD" id="cd01948">
    <property type="entry name" value="EAL"/>
    <property type="match status" value="1"/>
</dbReference>
<dbReference type="GO" id="GO:0016020">
    <property type="term" value="C:membrane"/>
    <property type="evidence" value="ECO:0007669"/>
    <property type="project" value="UniProtKB-UniRule"/>
</dbReference>
<keyword evidence="1" id="KW-0812">Transmembrane</keyword>
<feature type="transmembrane region" description="Helical" evidence="1">
    <location>
        <begin position="175"/>
        <end position="195"/>
    </location>
</feature>
<dbReference type="Pfam" id="PF03707">
    <property type="entry name" value="MHYT"/>
    <property type="match status" value="1"/>
</dbReference>
<reference evidence="5 6" key="1">
    <citation type="submission" date="2019-09" db="EMBL/GenBank/DDBJ databases">
        <title>YIM 132180 draft genome.</title>
        <authorList>
            <person name="Zhang K."/>
        </authorList>
    </citation>
    <scope>NUCLEOTIDE SEQUENCE [LARGE SCALE GENOMIC DNA]</scope>
    <source>
        <strain evidence="5 6">YIM 132180</strain>
    </source>
</reference>
<dbReference type="AlphaFoldDB" id="A0A7V7PLE1"/>
<organism evidence="5 6">
    <name type="scientific">Plantimonas leprariae</name>
    <dbReference type="NCBI Taxonomy" id="2615207"/>
    <lineage>
        <taxon>Bacteria</taxon>
        <taxon>Pseudomonadati</taxon>
        <taxon>Pseudomonadota</taxon>
        <taxon>Alphaproteobacteria</taxon>
        <taxon>Hyphomicrobiales</taxon>
        <taxon>Aurantimonadaceae</taxon>
        <taxon>Plantimonas</taxon>
    </lineage>
</organism>
<dbReference type="Pfam" id="PF00990">
    <property type="entry name" value="GGDEF"/>
    <property type="match status" value="1"/>
</dbReference>
<dbReference type="SMART" id="SM00052">
    <property type="entry name" value="EAL"/>
    <property type="match status" value="1"/>
</dbReference>
<feature type="transmembrane region" description="Helical" evidence="1">
    <location>
        <begin position="16"/>
        <end position="35"/>
    </location>
</feature>
<evidence type="ECO:0000313" key="5">
    <source>
        <dbReference type="EMBL" id="KAB0677074.1"/>
    </source>
</evidence>
<feature type="transmembrane region" description="Helical" evidence="1">
    <location>
        <begin position="113"/>
        <end position="131"/>
    </location>
</feature>
<feature type="domain" description="MHYT" evidence="4">
    <location>
        <begin position="12"/>
        <end position="195"/>
    </location>
</feature>
<dbReference type="InterPro" id="IPR001633">
    <property type="entry name" value="EAL_dom"/>
</dbReference>
<accession>A0A7V7PLE1</accession>
<evidence type="ECO:0000259" key="4">
    <source>
        <dbReference type="PROSITE" id="PS50924"/>
    </source>
</evidence>
<dbReference type="InterPro" id="IPR052155">
    <property type="entry name" value="Biofilm_reg_signaling"/>
</dbReference>
<keyword evidence="1" id="KW-0472">Membrane</keyword>
<dbReference type="Proteomes" id="UP000432089">
    <property type="component" value="Unassembled WGS sequence"/>
</dbReference>
<evidence type="ECO:0000256" key="1">
    <source>
        <dbReference type="PROSITE-ProRule" id="PRU00244"/>
    </source>
</evidence>
<feature type="transmembrane region" description="Helical" evidence="1">
    <location>
        <begin position="78"/>
        <end position="101"/>
    </location>
</feature>
<sequence>MMDWLFVLGLQHSFEAVAAAASICALGGWLVTSLVREVEVASGSRRHWWFAGLTVVAGVAVWTTHFVAMLGYRPDAFLIYDAATTAVSAAVAVAAVGLPLALAMRARHHRVRVALGLAAGAGIAAMHMSGMEALEGCVRTHSAGSTVLSAAVGAAFLGFYAGFAPGRIGRTAGTVLFVLAVCGAHFTSLAGTRIHPLLANDGSGDNLILSLASMAGTLLLFAAAATVLLATRRFHAQEKAHAIVLSTALDNMSNGLVYFDPAGRLQLFNRRYVEIFGIDAGRLRTGMTPAEVIDAIGRTKNWSAERRSLARARAGEWMSAADFTTFDYPMDDGRIMEVEIRPVAAGGSVLTFDDVTRSRQAQTRIEELAFKDPLTGLANRRALAQRMEADIGSSRRFELLLIDLDRFKSVNDSHGHGVGDKLLVKVAERIGGVVSRGAFVARLGGDEMAVLVYGDHDIARSVADGVVLMLARPFAIGDLTVSIGCSVGLCRSEDAADAEQLMQRTDIALYEAKRQGRGRAVAYQPGMLEVVTERHRLEDDLREAIETQAFHLAYQPVVDLKTGEPLGYEALIRWTHPVRGAVSPVAFVPLAEENGQIVAIGRWVLMEACRAAAAWPNGRHVAVNVSPVQLRSPLFLSHVTAALAESGLAPCRLEVELTETAMVESGTQIADALGALRILGIRIAMDDFGTGYSSLAHLRDFPLDRIKIDRSFVAAAETDRHSMAVLRAVTQIGRDIGIPTLAEGVETPSQWELLKALGCDAGQGYLFGRPERLDTAAAATAPLAAAG</sequence>
<evidence type="ECO:0000259" key="2">
    <source>
        <dbReference type="PROSITE" id="PS50883"/>
    </source>
</evidence>
<keyword evidence="1" id="KW-1133">Transmembrane helix</keyword>
<dbReference type="SMART" id="SM00267">
    <property type="entry name" value="GGDEF"/>
    <property type="match status" value="1"/>
</dbReference>
<evidence type="ECO:0000313" key="6">
    <source>
        <dbReference type="Proteomes" id="UP000432089"/>
    </source>
</evidence>
<dbReference type="Gene3D" id="3.30.70.270">
    <property type="match status" value="1"/>
</dbReference>
<dbReference type="NCBIfam" id="TIGR00254">
    <property type="entry name" value="GGDEF"/>
    <property type="match status" value="1"/>
</dbReference>
<dbReference type="InterPro" id="IPR043128">
    <property type="entry name" value="Rev_trsase/Diguanyl_cyclase"/>
</dbReference>
<dbReference type="Pfam" id="PF12860">
    <property type="entry name" value="PAS_7"/>
    <property type="match status" value="1"/>
</dbReference>
<dbReference type="SUPFAM" id="SSF141868">
    <property type="entry name" value="EAL domain-like"/>
    <property type="match status" value="1"/>
</dbReference>
<dbReference type="Gene3D" id="3.30.450.20">
    <property type="entry name" value="PAS domain"/>
    <property type="match status" value="1"/>
</dbReference>
<name>A0A7V7PLE1_9HYPH</name>
<dbReference type="Pfam" id="PF00563">
    <property type="entry name" value="EAL"/>
    <property type="match status" value="1"/>
</dbReference>
<dbReference type="RefSeq" id="WP_150972717.1">
    <property type="nucleotide sequence ID" value="NZ_VZDO01000019.1"/>
</dbReference>
<dbReference type="CDD" id="cd01949">
    <property type="entry name" value="GGDEF"/>
    <property type="match status" value="1"/>
</dbReference>
<feature type="domain" description="EAL" evidence="2">
    <location>
        <begin position="534"/>
        <end position="784"/>
    </location>
</feature>
<feature type="transmembrane region" description="Helical" evidence="1">
    <location>
        <begin position="143"/>
        <end position="163"/>
    </location>
</feature>
<dbReference type="SUPFAM" id="SSF55785">
    <property type="entry name" value="PYP-like sensor domain (PAS domain)"/>
    <property type="match status" value="1"/>
</dbReference>
<dbReference type="InterPro" id="IPR029787">
    <property type="entry name" value="Nucleotide_cyclase"/>
</dbReference>